<protein>
    <submittedName>
        <fullName evidence="2">Speckle-type POZ protein B</fullName>
    </submittedName>
</protein>
<feature type="domain" description="BTB" evidence="1">
    <location>
        <begin position="300"/>
        <end position="367"/>
    </location>
</feature>
<dbReference type="EMBL" id="BGPR01002914">
    <property type="protein sequence ID" value="GBM80960.1"/>
    <property type="molecule type" value="Genomic_DNA"/>
</dbReference>
<dbReference type="InterPro" id="IPR000210">
    <property type="entry name" value="BTB/POZ_dom"/>
</dbReference>
<evidence type="ECO:0000313" key="2">
    <source>
        <dbReference type="EMBL" id="GBM80960.1"/>
    </source>
</evidence>
<reference evidence="2 3" key="1">
    <citation type="journal article" date="2019" name="Sci. Rep.">
        <title>Orb-weaving spider Araneus ventricosus genome elucidates the spidroin gene catalogue.</title>
        <authorList>
            <person name="Kono N."/>
            <person name="Nakamura H."/>
            <person name="Ohtoshi R."/>
            <person name="Moran D.A.P."/>
            <person name="Shinohara A."/>
            <person name="Yoshida Y."/>
            <person name="Fujiwara M."/>
            <person name="Mori M."/>
            <person name="Tomita M."/>
            <person name="Arakawa K."/>
        </authorList>
    </citation>
    <scope>NUCLEOTIDE SEQUENCE [LARGE SCALE GENOMIC DNA]</scope>
</reference>
<keyword evidence="3" id="KW-1185">Reference proteome</keyword>
<dbReference type="SMART" id="SM00225">
    <property type="entry name" value="BTB"/>
    <property type="match status" value="1"/>
</dbReference>
<dbReference type="PROSITE" id="PS50097">
    <property type="entry name" value="BTB"/>
    <property type="match status" value="1"/>
</dbReference>
<sequence>MGRSKWNLELYPISTHFKGCIVCRLWRLTGPAELELDYELSFLTGDGSVLLPEIILKKSCKSKYDTKSGLRAKRDDVFVHKKHLFIPDDTLSIRCRMWKSQGSISESGMCSVETRINTECRCFVGEIEKFCSLKTNSKNMVCIKSSEKGFPISSINLYIDLDGKLEIDIKPAIYEPKEMYRVKVFIIDSDRNRVKSSHGEIFDRQPFCIPLIFSKDYLLENKELYLPNDILTLHCEVSFSLYSDALQVTKEMEYEYDCLDIETAVTTETNTDPCSVDHHTESLTTLTDDLISLFSEGILYDTKLKTVTETFPAHTVVLSARSAVFKSMFATDMREKRTKYVDIEDLDADTVRRMLLFMYWDKLEKLDHECAKRLYFAADKYDIVSLRHLCSNFLKQNLLYSNCCDVLILADKHQDKDLKRSVQDFIAENDEAVFSFDEWKSLEENHPGLTIEILHTLYMKNKKT</sequence>
<dbReference type="InterPro" id="IPR011333">
    <property type="entry name" value="SKP1/BTB/POZ_sf"/>
</dbReference>
<evidence type="ECO:0000259" key="1">
    <source>
        <dbReference type="PROSITE" id="PS50097"/>
    </source>
</evidence>
<accession>A0A4Y2ITE0</accession>
<dbReference type="PANTHER" id="PTHR24413">
    <property type="entry name" value="SPECKLE-TYPE POZ PROTEIN"/>
    <property type="match status" value="1"/>
</dbReference>
<dbReference type="Pfam" id="PF00651">
    <property type="entry name" value="BTB"/>
    <property type="match status" value="1"/>
</dbReference>
<dbReference type="Gene3D" id="3.30.710.10">
    <property type="entry name" value="Potassium Channel Kv1.1, Chain A"/>
    <property type="match status" value="1"/>
</dbReference>
<evidence type="ECO:0000313" key="3">
    <source>
        <dbReference type="Proteomes" id="UP000499080"/>
    </source>
</evidence>
<name>A0A4Y2ITE0_ARAVE</name>
<dbReference type="SUPFAM" id="SSF54695">
    <property type="entry name" value="POZ domain"/>
    <property type="match status" value="1"/>
</dbReference>
<gene>
    <name evidence="2" type="primary">spop-b_26</name>
    <name evidence="2" type="ORF">AVEN_11482_1</name>
</gene>
<organism evidence="2 3">
    <name type="scientific">Araneus ventricosus</name>
    <name type="common">Orbweaver spider</name>
    <name type="synonym">Epeira ventricosa</name>
    <dbReference type="NCBI Taxonomy" id="182803"/>
    <lineage>
        <taxon>Eukaryota</taxon>
        <taxon>Metazoa</taxon>
        <taxon>Ecdysozoa</taxon>
        <taxon>Arthropoda</taxon>
        <taxon>Chelicerata</taxon>
        <taxon>Arachnida</taxon>
        <taxon>Araneae</taxon>
        <taxon>Araneomorphae</taxon>
        <taxon>Entelegynae</taxon>
        <taxon>Araneoidea</taxon>
        <taxon>Araneidae</taxon>
        <taxon>Araneus</taxon>
    </lineage>
</organism>
<dbReference type="AlphaFoldDB" id="A0A4Y2ITE0"/>
<proteinExistence type="predicted"/>
<comment type="caution">
    <text evidence="2">The sequence shown here is derived from an EMBL/GenBank/DDBJ whole genome shotgun (WGS) entry which is preliminary data.</text>
</comment>
<dbReference type="OrthoDB" id="6434522at2759"/>
<dbReference type="Proteomes" id="UP000499080">
    <property type="component" value="Unassembled WGS sequence"/>
</dbReference>
<dbReference type="Gene3D" id="1.25.40.420">
    <property type="match status" value="1"/>
</dbReference>